<dbReference type="OrthoDB" id="3934656at2759"/>
<dbReference type="InterPro" id="IPR017972">
    <property type="entry name" value="Cyt_P450_CS"/>
</dbReference>
<dbReference type="RefSeq" id="XP_043174618.1">
    <property type="nucleotide sequence ID" value="XM_043318683.1"/>
</dbReference>
<comment type="cofactor">
    <cofactor evidence="1">
        <name>heme</name>
        <dbReference type="ChEBI" id="CHEBI:30413"/>
    </cofactor>
</comment>
<name>A0A8J2IAK4_9PLEO</name>
<dbReference type="InterPro" id="IPR036396">
    <property type="entry name" value="Cyt_P450_sf"/>
</dbReference>
<comment type="similarity">
    <text evidence="4">Belongs to the cytochrome P450 family.</text>
</comment>
<organism evidence="5 6">
    <name type="scientific">Alternaria atra</name>
    <dbReference type="NCBI Taxonomy" id="119953"/>
    <lineage>
        <taxon>Eukaryota</taxon>
        <taxon>Fungi</taxon>
        <taxon>Dikarya</taxon>
        <taxon>Ascomycota</taxon>
        <taxon>Pezizomycotina</taxon>
        <taxon>Dothideomycetes</taxon>
        <taxon>Pleosporomycetidae</taxon>
        <taxon>Pleosporales</taxon>
        <taxon>Pleosporineae</taxon>
        <taxon>Pleosporaceae</taxon>
        <taxon>Alternaria</taxon>
        <taxon>Alternaria sect. Ulocladioides</taxon>
    </lineage>
</organism>
<keyword evidence="3 4" id="KW-0408">Iron</keyword>
<keyword evidence="2 4" id="KW-0479">Metal-binding</keyword>
<keyword evidence="4" id="KW-0560">Oxidoreductase</keyword>
<evidence type="ECO:0008006" key="7">
    <source>
        <dbReference type="Google" id="ProtNLM"/>
    </source>
</evidence>
<keyword evidence="6" id="KW-1185">Reference proteome</keyword>
<dbReference type="InterPro" id="IPR050121">
    <property type="entry name" value="Cytochrome_P450_monoxygenase"/>
</dbReference>
<dbReference type="PROSITE" id="PS00086">
    <property type="entry name" value="CYTOCHROME_P450"/>
    <property type="match status" value="1"/>
</dbReference>
<dbReference type="GO" id="GO:0004497">
    <property type="term" value="F:monooxygenase activity"/>
    <property type="evidence" value="ECO:0007669"/>
    <property type="project" value="UniProtKB-KW"/>
</dbReference>
<evidence type="ECO:0000256" key="1">
    <source>
        <dbReference type="ARBA" id="ARBA00001971"/>
    </source>
</evidence>
<dbReference type="GO" id="GO:0005506">
    <property type="term" value="F:iron ion binding"/>
    <property type="evidence" value="ECO:0007669"/>
    <property type="project" value="InterPro"/>
</dbReference>
<dbReference type="EMBL" id="CAJRGZ010000030">
    <property type="protein sequence ID" value="CAG5184707.1"/>
    <property type="molecule type" value="Genomic_DNA"/>
</dbReference>
<accession>A0A8J2IAK4</accession>
<evidence type="ECO:0000256" key="2">
    <source>
        <dbReference type="ARBA" id="ARBA00022723"/>
    </source>
</evidence>
<keyword evidence="4" id="KW-0503">Monooxygenase</keyword>
<dbReference type="Gene3D" id="1.10.630.10">
    <property type="entry name" value="Cytochrome P450"/>
    <property type="match status" value="1"/>
</dbReference>
<evidence type="ECO:0000313" key="5">
    <source>
        <dbReference type="EMBL" id="CAG5184707.1"/>
    </source>
</evidence>
<keyword evidence="4" id="KW-0349">Heme</keyword>
<gene>
    <name evidence="5" type="ORF">ALTATR162_LOCUS11042</name>
</gene>
<dbReference type="PANTHER" id="PTHR24305:SF85">
    <property type="entry name" value="P450, PUTATIVE (EUROFUNG)-RELATED"/>
    <property type="match status" value="1"/>
</dbReference>
<dbReference type="AlphaFoldDB" id="A0A8J2IAK4"/>
<evidence type="ECO:0000256" key="4">
    <source>
        <dbReference type="RuleBase" id="RU000461"/>
    </source>
</evidence>
<dbReference type="PANTHER" id="PTHR24305">
    <property type="entry name" value="CYTOCHROME P450"/>
    <property type="match status" value="1"/>
</dbReference>
<evidence type="ECO:0000313" key="6">
    <source>
        <dbReference type="Proteomes" id="UP000676310"/>
    </source>
</evidence>
<protein>
    <recommendedName>
        <fullName evidence="7">Cytochrome P450 monooxygenase</fullName>
    </recommendedName>
</protein>
<dbReference type="GeneID" id="67011271"/>
<dbReference type="InterPro" id="IPR001128">
    <property type="entry name" value="Cyt_P450"/>
</dbReference>
<proteinExistence type="inferred from homology"/>
<evidence type="ECO:0000256" key="3">
    <source>
        <dbReference type="ARBA" id="ARBA00023004"/>
    </source>
</evidence>
<dbReference type="SUPFAM" id="SSF48264">
    <property type="entry name" value="Cytochrome P450"/>
    <property type="match status" value="1"/>
</dbReference>
<sequence length="403" mass="45521">MLPGIYHMKSNKSKFYDSTLNEASDSCFSEKHHTPHIAARRSLAHAYSMANVKALEGQIQQVIDTWVTRLCTHEEKPFVLSDRVLWLAFDVVGVMVFGEPFGFVEEWTDVRSMLERSSKSNTSGRYLEYFNLIPALSGLVRKTRIGRLLFLPWPTDQVGLGVMKAERDAAWVKYFEHKPVASPHCLLSQILGKRTDTKPNFLLSDDRIKTELLIAILAGTTTTARVLNSALINIAAREECSMQLYQEISALPRGGREVNYELSGSLSYLRSCVKEAFRVSAAPTQFPRVVGHSQNVELNGIRLCPGTVVSSSSYIISRNEALYGCQLDKFLPERWVEATEEATKARKKYDFRFGYGARTCLGKNLVEVEIHNAVFEIFRRADVRVHDQQKGIVSMALRETRCA</sequence>
<dbReference type="PRINTS" id="PR00385">
    <property type="entry name" value="P450"/>
</dbReference>
<dbReference type="Proteomes" id="UP000676310">
    <property type="component" value="Unassembled WGS sequence"/>
</dbReference>
<comment type="caution">
    <text evidence="5">The sequence shown here is derived from an EMBL/GenBank/DDBJ whole genome shotgun (WGS) entry which is preliminary data.</text>
</comment>
<dbReference type="GO" id="GO:0016705">
    <property type="term" value="F:oxidoreductase activity, acting on paired donors, with incorporation or reduction of molecular oxygen"/>
    <property type="evidence" value="ECO:0007669"/>
    <property type="project" value="InterPro"/>
</dbReference>
<dbReference type="GO" id="GO:0020037">
    <property type="term" value="F:heme binding"/>
    <property type="evidence" value="ECO:0007669"/>
    <property type="project" value="InterPro"/>
</dbReference>
<dbReference type="Pfam" id="PF00067">
    <property type="entry name" value="p450"/>
    <property type="match status" value="1"/>
</dbReference>
<reference evidence="5" key="1">
    <citation type="submission" date="2021-05" db="EMBL/GenBank/DDBJ databases">
        <authorList>
            <person name="Stam R."/>
        </authorList>
    </citation>
    <scope>NUCLEOTIDE SEQUENCE</scope>
    <source>
        <strain evidence="5">CS162</strain>
    </source>
</reference>